<dbReference type="InParanoid" id="T1EMP0"/>
<sequence>MKLVEYLACICYLQCCARYTSGSKFELCSQVHITTPEKQTFEVFHIPTANSSNGCWCHFVPQTDDDLEIKIIGFQSLSSNCKSKVTFEMKVNRKSSKRKHWWMQKCLHGWIEPKIELEFEDVTFVNISYKNNMQTSKDTFQIFLQFETGNVQMTCNIPQNNINNNNPDITAYDDNSTQPIEDLQDNEVVDNQKLHVRAIVSAMVAMLIILLLLTLGAFLLRKRRQNLKNNKSDASLQRHNVQEIVNVKKTGMSNSQNKQATPSPNFMTPTSNKFTNVSVELNDKQYITMHSPSIEKSEYVTEDNPNDDRYASVVDTIASDNYY</sequence>
<reference evidence="4" key="3">
    <citation type="submission" date="2015-06" db="UniProtKB">
        <authorList>
            <consortium name="EnsemblMetazoa"/>
        </authorList>
    </citation>
    <scope>IDENTIFICATION</scope>
</reference>
<dbReference type="EMBL" id="KB095811">
    <property type="protein sequence ID" value="ESO11970.1"/>
    <property type="molecule type" value="Genomic_DNA"/>
</dbReference>
<feature type="transmembrane region" description="Helical" evidence="2">
    <location>
        <begin position="198"/>
        <end position="220"/>
    </location>
</feature>
<reference evidence="5" key="1">
    <citation type="submission" date="2012-12" db="EMBL/GenBank/DDBJ databases">
        <authorList>
            <person name="Hellsten U."/>
            <person name="Grimwood J."/>
            <person name="Chapman J.A."/>
            <person name="Shapiro H."/>
            <person name="Aerts A."/>
            <person name="Otillar R.P."/>
            <person name="Terry A.Y."/>
            <person name="Boore J.L."/>
            <person name="Simakov O."/>
            <person name="Marletaz F."/>
            <person name="Cho S.-J."/>
            <person name="Edsinger-Gonzales E."/>
            <person name="Havlak P."/>
            <person name="Kuo D.-H."/>
            <person name="Larsson T."/>
            <person name="Lv J."/>
            <person name="Arendt D."/>
            <person name="Savage R."/>
            <person name="Osoegawa K."/>
            <person name="de Jong P."/>
            <person name="Lindberg D.R."/>
            <person name="Seaver E.C."/>
            <person name="Weisblat D.A."/>
            <person name="Putnam N.H."/>
            <person name="Grigoriev I.V."/>
            <person name="Rokhsar D.S."/>
        </authorList>
    </citation>
    <scope>NUCLEOTIDE SEQUENCE</scope>
</reference>
<dbReference type="GeneID" id="20197840"/>
<dbReference type="AlphaFoldDB" id="T1EMP0"/>
<dbReference type="Proteomes" id="UP000015101">
    <property type="component" value="Unassembled WGS sequence"/>
</dbReference>
<organism evidence="4 5">
    <name type="scientific">Helobdella robusta</name>
    <name type="common">Californian leech</name>
    <dbReference type="NCBI Taxonomy" id="6412"/>
    <lineage>
        <taxon>Eukaryota</taxon>
        <taxon>Metazoa</taxon>
        <taxon>Spiralia</taxon>
        <taxon>Lophotrochozoa</taxon>
        <taxon>Annelida</taxon>
        <taxon>Clitellata</taxon>
        <taxon>Hirudinea</taxon>
        <taxon>Rhynchobdellida</taxon>
        <taxon>Glossiphoniidae</taxon>
        <taxon>Helobdella</taxon>
    </lineage>
</organism>
<keyword evidence="2" id="KW-0812">Transmembrane</keyword>
<dbReference type="RefSeq" id="XP_009008690.1">
    <property type="nucleotide sequence ID" value="XM_009010442.1"/>
</dbReference>
<accession>T1EMP0</accession>
<evidence type="ECO:0000256" key="2">
    <source>
        <dbReference type="SAM" id="Phobius"/>
    </source>
</evidence>
<protein>
    <submittedName>
        <fullName evidence="3 4">Uncharacterized protein</fullName>
    </submittedName>
</protein>
<keyword evidence="5" id="KW-1185">Reference proteome</keyword>
<keyword evidence="2" id="KW-1133">Transmembrane helix</keyword>
<keyword evidence="2" id="KW-0472">Membrane</keyword>
<dbReference type="KEGG" id="hro:HELRODRAFT_158346"/>
<evidence type="ECO:0000256" key="1">
    <source>
        <dbReference type="SAM" id="MobiDB-lite"/>
    </source>
</evidence>
<dbReference type="EnsemblMetazoa" id="HelroT158346">
    <property type="protein sequence ID" value="HelroP158346"/>
    <property type="gene ID" value="HelroG158346"/>
</dbReference>
<proteinExistence type="predicted"/>
<dbReference type="CTD" id="20197840"/>
<dbReference type="EMBL" id="AMQM01000013">
    <property type="status" value="NOT_ANNOTATED_CDS"/>
    <property type="molecule type" value="Genomic_DNA"/>
</dbReference>
<gene>
    <name evidence="4" type="primary">20197840</name>
    <name evidence="3" type="ORF">HELRODRAFT_158346</name>
</gene>
<name>T1EMP0_HELRO</name>
<dbReference type="HOGENOM" id="CLU_861302_0_0_1"/>
<evidence type="ECO:0000313" key="4">
    <source>
        <dbReference type="EnsemblMetazoa" id="HelroP158346"/>
    </source>
</evidence>
<evidence type="ECO:0000313" key="3">
    <source>
        <dbReference type="EMBL" id="ESO11970.1"/>
    </source>
</evidence>
<evidence type="ECO:0000313" key="5">
    <source>
        <dbReference type="Proteomes" id="UP000015101"/>
    </source>
</evidence>
<feature type="region of interest" description="Disordered" evidence="1">
    <location>
        <begin position="252"/>
        <end position="271"/>
    </location>
</feature>
<reference evidence="3 5" key="2">
    <citation type="journal article" date="2013" name="Nature">
        <title>Insights into bilaterian evolution from three spiralian genomes.</title>
        <authorList>
            <person name="Simakov O."/>
            <person name="Marletaz F."/>
            <person name="Cho S.J."/>
            <person name="Edsinger-Gonzales E."/>
            <person name="Havlak P."/>
            <person name="Hellsten U."/>
            <person name="Kuo D.H."/>
            <person name="Larsson T."/>
            <person name="Lv J."/>
            <person name="Arendt D."/>
            <person name="Savage R."/>
            <person name="Osoegawa K."/>
            <person name="de Jong P."/>
            <person name="Grimwood J."/>
            <person name="Chapman J.A."/>
            <person name="Shapiro H."/>
            <person name="Aerts A."/>
            <person name="Otillar R.P."/>
            <person name="Terry A.Y."/>
            <person name="Boore J.L."/>
            <person name="Grigoriev I.V."/>
            <person name="Lindberg D.R."/>
            <person name="Seaver E.C."/>
            <person name="Weisblat D.A."/>
            <person name="Putnam N.H."/>
            <person name="Rokhsar D.S."/>
        </authorList>
    </citation>
    <scope>NUCLEOTIDE SEQUENCE</scope>
</reference>